<dbReference type="InterPro" id="IPR025920">
    <property type="entry name" value="Lipase_bact_N"/>
</dbReference>
<evidence type="ECO:0000259" key="2">
    <source>
        <dbReference type="Pfam" id="PF12262"/>
    </source>
</evidence>
<dbReference type="PROSITE" id="PS51257">
    <property type="entry name" value="PROKAR_LIPOPROTEIN"/>
    <property type="match status" value="1"/>
</dbReference>
<proteinExistence type="predicted"/>
<reference evidence="3 4" key="1">
    <citation type="journal article" date="2022" name="Mar. Drugs">
        <title>Bioassay-Guided Fractionation Leads to the Detection of Cholic Acid Generated by the Rare Thalassomonas sp.</title>
        <authorList>
            <person name="Pheiffer F."/>
            <person name="Schneider Y.K."/>
            <person name="Hansen E.H."/>
            <person name="Andersen J.H."/>
            <person name="Isaksson J."/>
            <person name="Busche T."/>
            <person name="R C."/>
            <person name="Kalinowski J."/>
            <person name="Zyl L.V."/>
            <person name="Trindade M."/>
        </authorList>
    </citation>
    <scope>NUCLEOTIDE SEQUENCE [LARGE SCALE GENOMIC DNA]</scope>
    <source>
        <strain evidence="3 4">A5K-61T</strain>
    </source>
</reference>
<dbReference type="InterPro" id="IPR020009">
    <property type="entry name" value="VolA/Pla-1/cef"/>
</dbReference>
<sequence>MKKLVLSLAICSALGLSGCGSESNSDVKQEVTENNTAVTANSRIAFNPTAGVVSVPNDLLFTSTAEYKDGTLNLTDSTDGSDPLVAMSALDGWSTVNPFTIALEFPEGRSLDEASVFSPDSVKVYEVLMGGDASDSDCSGLLVSQACKVVNELTWGVDFVSSASNNSVAIVPITPLKGKTTYIVALTKNIKDSSGKSVLGSSSYELVQQDINVNPLSTQAQRGLQLAVNSYESAIVAAGADRNSLIYTMAMTTQSTTDVLFTAKQLLAANAGAGVVPVITVTDEDKSVADQLLEWGLIGAAQVPLYSTGNLYSGSVSLPYYSGVPTALNPMAPVNEWWTSACDSGAMLAQFAAANPDEIPAGPINESDGICMAVSEAAGLAAPGLRDLRTAPGFEEFDLERNLTKFSPVPKAKATMDLEVQMTTPDLDKINELNALQGLADTTMPEGGWPVVILQHGITSKKEDMLAITGALSYQGFATIAIDHPLHGSRGFDLDGDGADEINASDGMGGSATHYMNLASLLTTRDNLRQSSVDMLGLRLGVNAIFDTSGADLNLNTSEVHFLGHSLGAITGINLVALANAPLNDAIDPMFAITSNSLAMPGVGVANFLLESGSFGDVIKSGLTYASSTDFQGYVAQANTQGYTSSSPEWEGFLIARYQEFYGALTDAQRAELDAGFSSFAFAAQTVTDSGDPVNYALTMKATNTPTHVIEVVGDGGENLSDQVIPNEVPGTKLAGTEAAIRLLELPGVSETEPDSGSGAVRFLNGHHGSILNPSADANASPSVELSGRATAEMQSEVVSFFVTKGQHVTITDEEIIKQEE</sequence>
<dbReference type="InterPro" id="IPR029058">
    <property type="entry name" value="AB_hydrolase_fold"/>
</dbReference>
<protein>
    <submittedName>
        <fullName evidence="3">Lipase</fullName>
    </submittedName>
</protein>
<feature type="domain" description="Bacterial virulence factor lipase N-terminal" evidence="2">
    <location>
        <begin position="27"/>
        <end position="275"/>
    </location>
</feature>
<dbReference type="Gene3D" id="3.40.50.1820">
    <property type="entry name" value="alpha/beta hydrolase"/>
    <property type="match status" value="1"/>
</dbReference>
<dbReference type="Proteomes" id="UP001215231">
    <property type="component" value="Chromosome"/>
</dbReference>
<evidence type="ECO:0000313" key="3">
    <source>
        <dbReference type="EMBL" id="WDE13663.1"/>
    </source>
</evidence>
<dbReference type="Pfam" id="PF12262">
    <property type="entry name" value="Lipase_bact_N"/>
    <property type="match status" value="1"/>
</dbReference>
<keyword evidence="4" id="KW-1185">Reference proteome</keyword>
<dbReference type="SUPFAM" id="SSF53474">
    <property type="entry name" value="alpha/beta-Hydrolases"/>
    <property type="match status" value="2"/>
</dbReference>
<name>A0ABY7VJG1_9GAMM</name>
<dbReference type="EMBL" id="CP059693">
    <property type="protein sequence ID" value="WDE13663.1"/>
    <property type="molecule type" value="Genomic_DNA"/>
</dbReference>
<feature type="signal peptide" evidence="1">
    <location>
        <begin position="1"/>
        <end position="18"/>
    </location>
</feature>
<gene>
    <name evidence="3" type="ORF">H3N35_09630</name>
</gene>
<evidence type="ECO:0000313" key="4">
    <source>
        <dbReference type="Proteomes" id="UP001215231"/>
    </source>
</evidence>
<dbReference type="NCBIfam" id="TIGR03502">
    <property type="entry name" value="lipase_Pla1_cef"/>
    <property type="match status" value="1"/>
</dbReference>
<organism evidence="3 4">
    <name type="scientific">Thalassomonas haliotis</name>
    <dbReference type="NCBI Taxonomy" id="485448"/>
    <lineage>
        <taxon>Bacteria</taxon>
        <taxon>Pseudomonadati</taxon>
        <taxon>Pseudomonadota</taxon>
        <taxon>Gammaproteobacteria</taxon>
        <taxon>Alteromonadales</taxon>
        <taxon>Colwelliaceae</taxon>
        <taxon>Thalassomonas</taxon>
    </lineage>
</organism>
<keyword evidence="1" id="KW-0732">Signal</keyword>
<dbReference type="RefSeq" id="WP_274054064.1">
    <property type="nucleotide sequence ID" value="NZ_CP059693.1"/>
</dbReference>
<feature type="chain" id="PRO_5046880713" evidence="1">
    <location>
        <begin position="19"/>
        <end position="821"/>
    </location>
</feature>
<evidence type="ECO:0000256" key="1">
    <source>
        <dbReference type="SAM" id="SignalP"/>
    </source>
</evidence>
<accession>A0ABY7VJG1</accession>